<dbReference type="EMBL" id="SNRW01034585">
    <property type="protein sequence ID" value="KAA6355459.1"/>
    <property type="molecule type" value="Genomic_DNA"/>
</dbReference>
<proteinExistence type="predicted"/>
<evidence type="ECO:0000313" key="2">
    <source>
        <dbReference type="Proteomes" id="UP000324800"/>
    </source>
</evidence>
<evidence type="ECO:0008006" key="3">
    <source>
        <dbReference type="Google" id="ProtNLM"/>
    </source>
</evidence>
<dbReference type="Proteomes" id="UP000324800">
    <property type="component" value="Unassembled WGS sequence"/>
</dbReference>
<dbReference type="OrthoDB" id="6430458at2759"/>
<evidence type="ECO:0000313" key="1">
    <source>
        <dbReference type="EMBL" id="KAA6355459.1"/>
    </source>
</evidence>
<dbReference type="AlphaFoldDB" id="A0A5J4TBE3"/>
<name>A0A5J4TBE3_9EUKA</name>
<accession>A0A5J4TBE3</accession>
<reference evidence="1 2" key="1">
    <citation type="submission" date="2019-03" db="EMBL/GenBank/DDBJ databases">
        <title>Single cell metagenomics reveals metabolic interactions within the superorganism composed of flagellate Streblomastix strix and complex community of Bacteroidetes bacteria on its surface.</title>
        <authorList>
            <person name="Treitli S.C."/>
            <person name="Kolisko M."/>
            <person name="Husnik F."/>
            <person name="Keeling P."/>
            <person name="Hampl V."/>
        </authorList>
    </citation>
    <scope>NUCLEOTIDE SEQUENCE [LARGE SCALE GENOMIC DNA]</scope>
    <source>
        <strain evidence="1">ST1C</strain>
    </source>
</reference>
<protein>
    <recommendedName>
        <fullName evidence="3">Reverse transcriptase RNase H-like domain-containing protein</fullName>
    </recommendedName>
</protein>
<comment type="caution">
    <text evidence="1">The sequence shown here is derived from an EMBL/GenBank/DDBJ whole genome shotgun (WGS) entry which is preliminary data.</text>
</comment>
<gene>
    <name evidence="1" type="ORF">EZS28_049015</name>
</gene>
<sequence length="87" mass="9820">MFALEMDIYLITQHNPGINNMVADSLSRMLIVGDYQVKQIVIDLAFKKLGLHVMLDAFASRTNPQLGKIDFIFSSSYDVDPQSPRES</sequence>
<organism evidence="1 2">
    <name type="scientific">Streblomastix strix</name>
    <dbReference type="NCBI Taxonomy" id="222440"/>
    <lineage>
        <taxon>Eukaryota</taxon>
        <taxon>Metamonada</taxon>
        <taxon>Preaxostyla</taxon>
        <taxon>Oxymonadida</taxon>
        <taxon>Streblomastigidae</taxon>
        <taxon>Streblomastix</taxon>
    </lineage>
</organism>